<name>A0A561SQZ4_9PSEU</name>
<dbReference type="GO" id="GO:0016740">
    <property type="term" value="F:transferase activity"/>
    <property type="evidence" value="ECO:0007669"/>
    <property type="project" value="UniProtKB-KW"/>
</dbReference>
<dbReference type="Proteomes" id="UP000321261">
    <property type="component" value="Unassembled WGS sequence"/>
</dbReference>
<dbReference type="AlphaFoldDB" id="A0A561SQZ4"/>
<sequence>MQIPAYRDPELMPTVLDLLRTAACPERLSVVIAWQYGEDERELEKPLRRLAPVRLLMTRAANSQGCNWARRELQRCWSGEEFTLLLDSHHRFAPGWDATLVNLHRQLRDSGIERPVMTAYLPPYDPVRDPQGRVEAVYRMALLERRKGLMFRLTGHPVPGWRKLTRPIPACFASLHLLFAEGRFNEVVACDPDIYFFADEIAIALRAFTHGYDLFHPHVVLGWHLYDRTTRGRHWDDHIGSSRQREQSIERLRSLYAGRYCGRYGIGDQRTLAEYEQLTGEPLLARKTEPLRWEEDHVYFARGPRGTRP</sequence>
<dbReference type="Pfam" id="PF11397">
    <property type="entry name" value="GlcNAc"/>
    <property type="match status" value="2"/>
</dbReference>
<dbReference type="EMBL" id="VIWU01000001">
    <property type="protein sequence ID" value="TWF77278.1"/>
    <property type="molecule type" value="Genomic_DNA"/>
</dbReference>
<organism evidence="1 2">
    <name type="scientific">Pseudonocardia hierapolitana</name>
    <dbReference type="NCBI Taxonomy" id="1128676"/>
    <lineage>
        <taxon>Bacteria</taxon>
        <taxon>Bacillati</taxon>
        <taxon>Actinomycetota</taxon>
        <taxon>Actinomycetes</taxon>
        <taxon>Pseudonocardiales</taxon>
        <taxon>Pseudonocardiaceae</taxon>
        <taxon>Pseudonocardia</taxon>
    </lineage>
</organism>
<dbReference type="PANTHER" id="PTHR34496">
    <property type="entry name" value="GLCNAC TRANSFERASE-RELATED"/>
    <property type="match status" value="1"/>
</dbReference>
<dbReference type="SUPFAM" id="SSF53448">
    <property type="entry name" value="Nucleotide-diphospho-sugar transferases"/>
    <property type="match status" value="1"/>
</dbReference>
<proteinExistence type="predicted"/>
<reference evidence="1 2" key="1">
    <citation type="submission" date="2019-06" db="EMBL/GenBank/DDBJ databases">
        <title>Sequencing the genomes of 1000 actinobacteria strains.</title>
        <authorList>
            <person name="Klenk H.-P."/>
        </authorList>
    </citation>
    <scope>NUCLEOTIDE SEQUENCE [LARGE SCALE GENOMIC DNA]</scope>
    <source>
        <strain evidence="1 2">DSM 45671</strain>
    </source>
</reference>
<comment type="caution">
    <text evidence="1">The sequence shown here is derived from an EMBL/GenBank/DDBJ whole genome shotgun (WGS) entry which is preliminary data.</text>
</comment>
<keyword evidence="2" id="KW-1185">Reference proteome</keyword>
<accession>A0A561SQZ4</accession>
<gene>
    <name evidence="1" type="ORF">FHX44_113183</name>
</gene>
<evidence type="ECO:0000313" key="2">
    <source>
        <dbReference type="Proteomes" id="UP000321261"/>
    </source>
</evidence>
<protein>
    <submittedName>
        <fullName evidence="1">UDP-N-acetylglucosamine (GlcNAc):hydroxyproline polypeptide GlcNAc-transferase</fullName>
    </submittedName>
</protein>
<dbReference type="PANTHER" id="PTHR34496:SF10">
    <property type="entry name" value="GLCNAC TRANSFERASE"/>
    <property type="match status" value="1"/>
</dbReference>
<evidence type="ECO:0000313" key="1">
    <source>
        <dbReference type="EMBL" id="TWF77278.1"/>
    </source>
</evidence>
<dbReference type="InterPro" id="IPR021067">
    <property type="entry name" value="Glycosyltransferase"/>
</dbReference>
<dbReference type="InterPro" id="IPR029044">
    <property type="entry name" value="Nucleotide-diphossugar_trans"/>
</dbReference>
<keyword evidence="1" id="KW-0808">Transferase</keyword>